<dbReference type="Pfam" id="PF20194">
    <property type="entry name" value="DUF6557"/>
    <property type="match status" value="1"/>
</dbReference>
<sequence>MTLNQLIQTNAWASVAEILVELYPAEKENLDGYALVYEKLKFLNPEECDMYIELKNVTDDFDGEPYVDISGKYKNPKTEEEKFSMAIEFTPWSQWLGMDICPESIEEFSELEIIAHCLYEMTFAGFEEKDIQEELNNIKETAEEAEHQNSIEEEDISAYIDNLLNVEDEEDTNKNKPE</sequence>
<dbReference type="AlphaFoldDB" id="A0A507ZMA1"/>
<accession>A0A507ZMA1</accession>
<name>A0A507ZMA1_9FLAO</name>
<evidence type="ECO:0000256" key="1">
    <source>
        <dbReference type="SAM" id="Coils"/>
    </source>
</evidence>
<reference evidence="2 3" key="1">
    <citation type="submission" date="2019-06" db="EMBL/GenBank/DDBJ databases">
        <title>Flavibacter putida gen. nov., sp. nov., a novel marine bacterium of the family Flavobacteriaceae isolated from coastal seawater.</title>
        <authorList>
            <person name="Feng X."/>
        </authorList>
    </citation>
    <scope>NUCLEOTIDE SEQUENCE [LARGE SCALE GENOMIC DNA]</scope>
    <source>
        <strain evidence="2 3">PLHSN227</strain>
    </source>
</reference>
<evidence type="ECO:0000313" key="3">
    <source>
        <dbReference type="Proteomes" id="UP000317169"/>
    </source>
</evidence>
<keyword evidence="1" id="KW-0175">Coiled coil</keyword>
<dbReference type="OrthoDB" id="1823576at2"/>
<dbReference type="RefSeq" id="WP_141421684.1">
    <property type="nucleotide sequence ID" value="NZ_VIAR01000006.1"/>
</dbReference>
<dbReference type="InterPro" id="IPR046687">
    <property type="entry name" value="DUF6557"/>
</dbReference>
<dbReference type="Proteomes" id="UP000317169">
    <property type="component" value="Unassembled WGS sequence"/>
</dbReference>
<protein>
    <submittedName>
        <fullName evidence="2">Uncharacterized protein</fullName>
    </submittedName>
</protein>
<keyword evidence="3" id="KW-1185">Reference proteome</keyword>
<evidence type="ECO:0000313" key="2">
    <source>
        <dbReference type="EMBL" id="TQD38826.1"/>
    </source>
</evidence>
<gene>
    <name evidence="2" type="ORF">FKR84_07525</name>
</gene>
<dbReference type="EMBL" id="VIAR01000006">
    <property type="protein sequence ID" value="TQD38826.1"/>
    <property type="molecule type" value="Genomic_DNA"/>
</dbReference>
<feature type="coiled-coil region" evidence="1">
    <location>
        <begin position="128"/>
        <end position="162"/>
    </location>
</feature>
<organism evidence="2 3">
    <name type="scientific">Haloflavibacter putidus</name>
    <dbReference type="NCBI Taxonomy" id="2576776"/>
    <lineage>
        <taxon>Bacteria</taxon>
        <taxon>Pseudomonadati</taxon>
        <taxon>Bacteroidota</taxon>
        <taxon>Flavobacteriia</taxon>
        <taxon>Flavobacteriales</taxon>
        <taxon>Flavobacteriaceae</taxon>
        <taxon>Haloflavibacter</taxon>
    </lineage>
</organism>
<proteinExistence type="predicted"/>
<comment type="caution">
    <text evidence="2">The sequence shown here is derived from an EMBL/GenBank/DDBJ whole genome shotgun (WGS) entry which is preliminary data.</text>
</comment>